<comment type="caution">
    <text evidence="1">The sequence shown here is derived from an EMBL/GenBank/DDBJ whole genome shotgun (WGS) entry which is preliminary data.</text>
</comment>
<protein>
    <submittedName>
        <fullName evidence="1">Uncharacterized protein</fullName>
    </submittedName>
</protein>
<proteinExistence type="predicted"/>
<organism evidence="1">
    <name type="scientific">Archaeoglobus fulgidus</name>
    <dbReference type="NCBI Taxonomy" id="2234"/>
    <lineage>
        <taxon>Archaea</taxon>
        <taxon>Methanobacteriati</taxon>
        <taxon>Methanobacteriota</taxon>
        <taxon>Archaeoglobi</taxon>
        <taxon>Archaeoglobales</taxon>
        <taxon>Archaeoglobaceae</taxon>
        <taxon>Archaeoglobus</taxon>
    </lineage>
</organism>
<name>A0A7J2TGL8_ARCFL</name>
<gene>
    <name evidence="1" type="ORF">ENP88_01155</name>
</gene>
<dbReference type="EMBL" id="DSLA01000020">
    <property type="protein sequence ID" value="HEH34770.1"/>
    <property type="molecule type" value="Genomic_DNA"/>
</dbReference>
<reference evidence="1" key="1">
    <citation type="journal article" date="2020" name="mSystems">
        <title>Genome- and Community-Level Interaction Insights into Carbon Utilization and Element Cycling Functions of Hydrothermarchaeota in Hydrothermal Sediment.</title>
        <authorList>
            <person name="Zhou Z."/>
            <person name="Liu Y."/>
            <person name="Xu W."/>
            <person name="Pan J."/>
            <person name="Luo Z.H."/>
            <person name="Li M."/>
        </authorList>
    </citation>
    <scope>NUCLEOTIDE SEQUENCE [LARGE SCALE GENOMIC DNA]</scope>
    <source>
        <strain evidence="1">SpSt-26</strain>
    </source>
</reference>
<sequence>MEIVCKICNKKIPVDTRFGIQECGCGAYYRMSRDFSNRWVFAGFGRAAREKTKEEIETKEEKEKYQVQKLRKKKS</sequence>
<accession>A0A7J2TGL8</accession>
<dbReference type="AlphaFoldDB" id="A0A7J2TGL8"/>
<evidence type="ECO:0000313" key="1">
    <source>
        <dbReference type="EMBL" id="HEH34770.1"/>
    </source>
</evidence>